<evidence type="ECO:0000256" key="2">
    <source>
        <dbReference type="ARBA" id="ARBA00012980"/>
    </source>
</evidence>
<keyword evidence="16" id="KW-1185">Reference proteome</keyword>
<dbReference type="GO" id="GO:0004798">
    <property type="term" value="F:dTMP kinase activity"/>
    <property type="evidence" value="ECO:0007669"/>
    <property type="project" value="UniProtKB-UniRule"/>
</dbReference>
<protein>
    <recommendedName>
        <fullName evidence="3 12">Thymidylate kinase</fullName>
        <ecNumber evidence="2 12">2.7.4.9</ecNumber>
    </recommendedName>
    <alternativeName>
        <fullName evidence="9 12">dTMP kinase</fullName>
    </alternativeName>
</protein>
<dbReference type="FunFam" id="3.40.50.300:FF:000225">
    <property type="entry name" value="Thymidylate kinase"/>
    <property type="match status" value="1"/>
</dbReference>
<name>A0A7X1B216_9BACT</name>
<dbReference type="GO" id="GO:0006227">
    <property type="term" value="P:dUDP biosynthetic process"/>
    <property type="evidence" value="ECO:0007669"/>
    <property type="project" value="TreeGrafter"/>
</dbReference>
<dbReference type="EMBL" id="JACHVA010000139">
    <property type="protein sequence ID" value="MBC2604195.1"/>
    <property type="molecule type" value="Genomic_DNA"/>
</dbReference>
<evidence type="ECO:0000256" key="10">
    <source>
        <dbReference type="ARBA" id="ARBA00048743"/>
    </source>
</evidence>
<evidence type="ECO:0000256" key="13">
    <source>
        <dbReference type="SAM" id="MobiDB-lite"/>
    </source>
</evidence>
<comment type="function">
    <text evidence="11 12">Phosphorylation of dTMP to form dTDP in both de novo and salvage pathways of dTTP synthesis.</text>
</comment>
<dbReference type="Pfam" id="PF02223">
    <property type="entry name" value="Thymidylate_kin"/>
    <property type="match status" value="1"/>
</dbReference>
<comment type="caution">
    <text evidence="15">The sequence shown here is derived from an EMBL/GenBank/DDBJ whole genome shotgun (WGS) entry which is preliminary data.</text>
</comment>
<dbReference type="PANTHER" id="PTHR10344">
    <property type="entry name" value="THYMIDYLATE KINASE"/>
    <property type="match status" value="1"/>
</dbReference>
<evidence type="ECO:0000256" key="12">
    <source>
        <dbReference type="HAMAP-Rule" id="MF_00165"/>
    </source>
</evidence>
<sequence length="219" mass="24685">MSKEAPERNGLLISFEGSEGSGKTTQISLLSDKLEDAGYDVVVTREPGGTELGEEIRHLLKHSKSGNGMVPEAELLLFAAARAQLVREKILPALDEGKIIICDRFLDSTTVYQGVGRQLSKEPVTVINRFAVGDFMPDWTIILDVPAEVGIERIRHRASDIPDRMESENIEFYRAVREGYLLLAKSLPDRYSVYDGAQPKELVEDEIWEETQERFFRND</sequence>
<dbReference type="CDD" id="cd01672">
    <property type="entry name" value="TMPK"/>
    <property type="match status" value="1"/>
</dbReference>
<accession>A0A7X1B216</accession>
<dbReference type="SUPFAM" id="SSF52540">
    <property type="entry name" value="P-loop containing nucleoside triphosphate hydrolases"/>
    <property type="match status" value="1"/>
</dbReference>
<dbReference type="HAMAP" id="MF_00165">
    <property type="entry name" value="Thymidylate_kinase"/>
    <property type="match status" value="1"/>
</dbReference>
<evidence type="ECO:0000259" key="14">
    <source>
        <dbReference type="Pfam" id="PF02223"/>
    </source>
</evidence>
<proteinExistence type="inferred from homology"/>
<dbReference type="Gene3D" id="3.40.50.300">
    <property type="entry name" value="P-loop containing nucleotide triphosphate hydrolases"/>
    <property type="match status" value="1"/>
</dbReference>
<evidence type="ECO:0000256" key="1">
    <source>
        <dbReference type="ARBA" id="ARBA00009776"/>
    </source>
</evidence>
<dbReference type="EC" id="2.7.4.9" evidence="2 12"/>
<evidence type="ECO:0000256" key="11">
    <source>
        <dbReference type="ARBA" id="ARBA00057735"/>
    </source>
</evidence>
<keyword evidence="6 12" id="KW-0547">Nucleotide-binding</keyword>
<keyword evidence="5 12" id="KW-0545">Nucleotide biosynthesis</keyword>
<evidence type="ECO:0000256" key="8">
    <source>
        <dbReference type="ARBA" id="ARBA00022840"/>
    </source>
</evidence>
<evidence type="ECO:0000256" key="7">
    <source>
        <dbReference type="ARBA" id="ARBA00022777"/>
    </source>
</evidence>
<dbReference type="InterPro" id="IPR018095">
    <property type="entry name" value="Thymidylate_kin_CS"/>
</dbReference>
<keyword evidence="4 12" id="KW-0808">Transferase</keyword>
<dbReference type="InterPro" id="IPR018094">
    <property type="entry name" value="Thymidylate_kinase"/>
</dbReference>
<dbReference type="NCBIfam" id="TIGR00041">
    <property type="entry name" value="DTMP_kinase"/>
    <property type="match status" value="1"/>
</dbReference>
<dbReference type="InterPro" id="IPR039430">
    <property type="entry name" value="Thymidylate_kin-like_dom"/>
</dbReference>
<organism evidence="15 16">
    <name type="scientific">Puniceicoccus vermicola</name>
    <dbReference type="NCBI Taxonomy" id="388746"/>
    <lineage>
        <taxon>Bacteria</taxon>
        <taxon>Pseudomonadati</taxon>
        <taxon>Verrucomicrobiota</taxon>
        <taxon>Opitutia</taxon>
        <taxon>Puniceicoccales</taxon>
        <taxon>Puniceicoccaceae</taxon>
        <taxon>Puniceicoccus</taxon>
    </lineage>
</organism>
<dbReference type="InterPro" id="IPR027417">
    <property type="entry name" value="P-loop_NTPase"/>
</dbReference>
<evidence type="ECO:0000256" key="3">
    <source>
        <dbReference type="ARBA" id="ARBA00017144"/>
    </source>
</evidence>
<evidence type="ECO:0000313" key="15">
    <source>
        <dbReference type="EMBL" id="MBC2604195.1"/>
    </source>
</evidence>
<evidence type="ECO:0000256" key="4">
    <source>
        <dbReference type="ARBA" id="ARBA00022679"/>
    </source>
</evidence>
<gene>
    <name evidence="12" type="primary">tmk</name>
    <name evidence="15" type="ORF">H5P30_20640</name>
</gene>
<evidence type="ECO:0000256" key="9">
    <source>
        <dbReference type="ARBA" id="ARBA00029962"/>
    </source>
</evidence>
<dbReference type="Proteomes" id="UP000525652">
    <property type="component" value="Unassembled WGS sequence"/>
</dbReference>
<comment type="catalytic activity">
    <reaction evidence="10 12">
        <text>dTMP + ATP = dTDP + ADP</text>
        <dbReference type="Rhea" id="RHEA:13517"/>
        <dbReference type="ChEBI" id="CHEBI:30616"/>
        <dbReference type="ChEBI" id="CHEBI:58369"/>
        <dbReference type="ChEBI" id="CHEBI:63528"/>
        <dbReference type="ChEBI" id="CHEBI:456216"/>
        <dbReference type="EC" id="2.7.4.9"/>
    </reaction>
</comment>
<dbReference type="GO" id="GO:0006233">
    <property type="term" value="P:dTDP biosynthetic process"/>
    <property type="evidence" value="ECO:0007669"/>
    <property type="project" value="InterPro"/>
</dbReference>
<reference evidence="15 16" key="1">
    <citation type="submission" date="2020-07" db="EMBL/GenBank/DDBJ databases">
        <authorList>
            <person name="Feng X."/>
        </authorList>
    </citation>
    <scope>NUCLEOTIDE SEQUENCE [LARGE SCALE GENOMIC DNA]</scope>
    <source>
        <strain evidence="15 16">JCM14086</strain>
    </source>
</reference>
<evidence type="ECO:0000256" key="5">
    <source>
        <dbReference type="ARBA" id="ARBA00022727"/>
    </source>
</evidence>
<dbReference type="AlphaFoldDB" id="A0A7X1B216"/>
<evidence type="ECO:0000256" key="6">
    <source>
        <dbReference type="ARBA" id="ARBA00022741"/>
    </source>
</evidence>
<dbReference type="GO" id="GO:0006235">
    <property type="term" value="P:dTTP biosynthetic process"/>
    <property type="evidence" value="ECO:0007669"/>
    <property type="project" value="UniProtKB-UniRule"/>
</dbReference>
<dbReference type="GO" id="GO:0005829">
    <property type="term" value="C:cytosol"/>
    <property type="evidence" value="ECO:0007669"/>
    <property type="project" value="TreeGrafter"/>
</dbReference>
<dbReference type="PANTHER" id="PTHR10344:SF4">
    <property type="entry name" value="UMP-CMP KINASE 2, MITOCHONDRIAL"/>
    <property type="match status" value="1"/>
</dbReference>
<dbReference type="RefSeq" id="WP_185694806.1">
    <property type="nucleotide sequence ID" value="NZ_JACHVA010000139.1"/>
</dbReference>
<dbReference type="GO" id="GO:0005524">
    <property type="term" value="F:ATP binding"/>
    <property type="evidence" value="ECO:0007669"/>
    <property type="project" value="UniProtKB-UniRule"/>
</dbReference>
<feature type="domain" description="Thymidylate kinase-like" evidence="14">
    <location>
        <begin position="15"/>
        <end position="207"/>
    </location>
</feature>
<feature type="binding site" evidence="12">
    <location>
        <begin position="17"/>
        <end position="24"/>
    </location>
    <ligand>
        <name>ATP</name>
        <dbReference type="ChEBI" id="CHEBI:30616"/>
    </ligand>
</feature>
<comment type="similarity">
    <text evidence="1 12">Belongs to the thymidylate kinase family.</text>
</comment>
<keyword evidence="8 12" id="KW-0067">ATP-binding</keyword>
<feature type="region of interest" description="Disordered" evidence="13">
    <location>
        <begin position="1"/>
        <end position="23"/>
    </location>
</feature>
<evidence type="ECO:0000313" key="16">
    <source>
        <dbReference type="Proteomes" id="UP000525652"/>
    </source>
</evidence>
<keyword evidence="7 12" id="KW-0418">Kinase</keyword>
<dbReference type="PROSITE" id="PS01331">
    <property type="entry name" value="THYMIDYLATE_KINASE"/>
    <property type="match status" value="1"/>
</dbReference>